<evidence type="ECO:0000313" key="1">
    <source>
        <dbReference type="EMBL" id="KIM24785.1"/>
    </source>
</evidence>
<proteinExistence type="predicted"/>
<feature type="non-terminal residue" evidence="1">
    <location>
        <position position="1"/>
    </location>
</feature>
<name>A0A0C3AJK4_SERVB</name>
<keyword evidence="2" id="KW-1185">Reference proteome</keyword>
<reference evidence="1 2" key="1">
    <citation type="submission" date="2014-04" db="EMBL/GenBank/DDBJ databases">
        <authorList>
            <consortium name="DOE Joint Genome Institute"/>
            <person name="Kuo A."/>
            <person name="Zuccaro A."/>
            <person name="Kohler A."/>
            <person name="Nagy L.G."/>
            <person name="Floudas D."/>
            <person name="Copeland A."/>
            <person name="Barry K.W."/>
            <person name="Cichocki N."/>
            <person name="Veneault-Fourrey C."/>
            <person name="LaButti K."/>
            <person name="Lindquist E.A."/>
            <person name="Lipzen A."/>
            <person name="Lundell T."/>
            <person name="Morin E."/>
            <person name="Murat C."/>
            <person name="Sun H."/>
            <person name="Tunlid A."/>
            <person name="Henrissat B."/>
            <person name="Grigoriev I.V."/>
            <person name="Hibbett D.S."/>
            <person name="Martin F."/>
            <person name="Nordberg H.P."/>
            <person name="Cantor M.N."/>
            <person name="Hua S.X."/>
        </authorList>
    </citation>
    <scope>NUCLEOTIDE SEQUENCE [LARGE SCALE GENOMIC DNA]</scope>
    <source>
        <strain evidence="1 2">MAFF 305830</strain>
    </source>
</reference>
<evidence type="ECO:0000313" key="2">
    <source>
        <dbReference type="Proteomes" id="UP000054097"/>
    </source>
</evidence>
<dbReference type="EMBL" id="KN824320">
    <property type="protein sequence ID" value="KIM24785.1"/>
    <property type="molecule type" value="Genomic_DNA"/>
</dbReference>
<dbReference type="HOGENOM" id="CLU_1418339_0_0_1"/>
<sequence length="192" mass="21687">LSLGPYTHPILAYTPHIKSIGTRDWDRFRDWSQSSLLQEGLTAAIRNFGIPLEHLQVREVMGRGKLASLARHIPALHSLDLSGSDIPWEGGIQLEDILPQLALFTNVTTLALPIPQAIDPGFNPPECGTTYFTYPGLREEVAREEKDSIARLTKLVKENLPVVQKLRFGDGEWQNLRRKQEQSWTVYSVFSI</sequence>
<accession>A0A0C3AJK4</accession>
<reference evidence="2" key="2">
    <citation type="submission" date="2015-01" db="EMBL/GenBank/DDBJ databases">
        <title>Evolutionary Origins and Diversification of the Mycorrhizal Mutualists.</title>
        <authorList>
            <consortium name="DOE Joint Genome Institute"/>
            <consortium name="Mycorrhizal Genomics Consortium"/>
            <person name="Kohler A."/>
            <person name="Kuo A."/>
            <person name="Nagy L.G."/>
            <person name="Floudas D."/>
            <person name="Copeland A."/>
            <person name="Barry K.W."/>
            <person name="Cichocki N."/>
            <person name="Veneault-Fourrey C."/>
            <person name="LaButti K."/>
            <person name="Lindquist E.A."/>
            <person name="Lipzen A."/>
            <person name="Lundell T."/>
            <person name="Morin E."/>
            <person name="Murat C."/>
            <person name="Riley R."/>
            <person name="Ohm R."/>
            <person name="Sun H."/>
            <person name="Tunlid A."/>
            <person name="Henrissat B."/>
            <person name="Grigoriev I.V."/>
            <person name="Hibbett D.S."/>
            <person name="Martin F."/>
        </authorList>
    </citation>
    <scope>NUCLEOTIDE SEQUENCE [LARGE SCALE GENOMIC DNA]</scope>
    <source>
        <strain evidence="2">MAFF 305830</strain>
    </source>
</reference>
<organism evidence="1 2">
    <name type="scientific">Serendipita vermifera MAFF 305830</name>
    <dbReference type="NCBI Taxonomy" id="933852"/>
    <lineage>
        <taxon>Eukaryota</taxon>
        <taxon>Fungi</taxon>
        <taxon>Dikarya</taxon>
        <taxon>Basidiomycota</taxon>
        <taxon>Agaricomycotina</taxon>
        <taxon>Agaricomycetes</taxon>
        <taxon>Sebacinales</taxon>
        <taxon>Serendipitaceae</taxon>
        <taxon>Serendipita</taxon>
    </lineage>
</organism>
<dbReference type="AlphaFoldDB" id="A0A0C3AJK4"/>
<protein>
    <submittedName>
        <fullName evidence="1">Uncharacterized protein</fullName>
    </submittedName>
</protein>
<dbReference type="Proteomes" id="UP000054097">
    <property type="component" value="Unassembled WGS sequence"/>
</dbReference>
<gene>
    <name evidence="1" type="ORF">M408DRAFT_331604</name>
</gene>